<dbReference type="AlphaFoldDB" id="A0A2M6YTS7"/>
<keyword evidence="1" id="KW-0812">Transmembrane</keyword>
<sequence length="124" mass="13011">MKNHKGFVPALLTLGLVLIGSLVTIGVSYLTNTNKIASNPKAAETCTTGFYALEGEEGVSGSGCKAVCGSDCEKCNWAGKTKWQCKSVAGGNVHACTEARTYASLTNCVSEHKEDGKDKCTQCL</sequence>
<accession>A0A2M6YTS7</accession>
<gene>
    <name evidence="2" type="ORF">COT02_03685</name>
</gene>
<keyword evidence="1" id="KW-1133">Transmembrane helix</keyword>
<evidence type="ECO:0000256" key="1">
    <source>
        <dbReference type="SAM" id="Phobius"/>
    </source>
</evidence>
<reference evidence="3" key="1">
    <citation type="submission" date="2017-09" db="EMBL/GenBank/DDBJ databases">
        <title>Depth-based differentiation of microbial function through sediment-hosted aquifers and enrichment of novel symbionts in the deep terrestrial subsurface.</title>
        <authorList>
            <person name="Probst A.J."/>
            <person name="Ladd B."/>
            <person name="Jarett J.K."/>
            <person name="Geller-Mcgrath D.E."/>
            <person name="Sieber C.M.K."/>
            <person name="Emerson J.B."/>
            <person name="Anantharaman K."/>
            <person name="Thomas B.C."/>
            <person name="Malmstrom R."/>
            <person name="Stieglmeier M."/>
            <person name="Klingl A."/>
            <person name="Woyke T."/>
            <person name="Ryan C.M."/>
            <person name="Banfield J.F."/>
        </authorList>
    </citation>
    <scope>NUCLEOTIDE SEQUENCE [LARGE SCALE GENOMIC DNA]</scope>
</reference>
<dbReference type="EMBL" id="PEWY01000107">
    <property type="protein sequence ID" value="PIU36885.1"/>
    <property type="molecule type" value="Genomic_DNA"/>
</dbReference>
<organism evidence="2 3">
    <name type="scientific">Candidatus Roizmanbacteria bacterium CG07_land_8_20_14_0_80_34_15</name>
    <dbReference type="NCBI Taxonomy" id="1974849"/>
    <lineage>
        <taxon>Bacteria</taxon>
        <taxon>Candidatus Roizmaniibacteriota</taxon>
    </lineage>
</organism>
<evidence type="ECO:0000313" key="2">
    <source>
        <dbReference type="EMBL" id="PIU36885.1"/>
    </source>
</evidence>
<feature type="transmembrane region" description="Helical" evidence="1">
    <location>
        <begin position="7"/>
        <end position="30"/>
    </location>
</feature>
<name>A0A2M6YTS7_9BACT</name>
<dbReference type="Proteomes" id="UP000230184">
    <property type="component" value="Unassembled WGS sequence"/>
</dbReference>
<evidence type="ECO:0000313" key="3">
    <source>
        <dbReference type="Proteomes" id="UP000230184"/>
    </source>
</evidence>
<proteinExistence type="predicted"/>
<protein>
    <submittedName>
        <fullName evidence="2">Uncharacterized protein</fullName>
    </submittedName>
</protein>
<feature type="non-terminal residue" evidence="2">
    <location>
        <position position="124"/>
    </location>
</feature>
<comment type="caution">
    <text evidence="2">The sequence shown here is derived from an EMBL/GenBank/DDBJ whole genome shotgun (WGS) entry which is preliminary data.</text>
</comment>
<keyword evidence="1" id="KW-0472">Membrane</keyword>